<sequence length="148" mass="16239">MTGSLTDRQAALVATLVAGAPLPAGFDDRLVGVARSALLRKRAGETARHWPLLAAGLGERWFPVFADWAATRPTRGSLRDGWDLARRLVAESRLPALAAEELAIRETGWRYDGDTAPRRRRLPAVRRVGGALVCQVAGRIRVVPLRRR</sequence>
<comment type="caution">
    <text evidence="2">The sequence shown here is derived from an EMBL/GenBank/DDBJ whole genome shotgun (WGS) entry which is preliminary data.</text>
</comment>
<keyword evidence="3" id="KW-1185">Reference proteome</keyword>
<accession>A0ABU7RKC3</accession>
<name>A0ABU7RKC3_9ACTN</name>
<evidence type="ECO:0000313" key="3">
    <source>
        <dbReference type="Proteomes" id="UP001332243"/>
    </source>
</evidence>
<dbReference type="EMBL" id="JAZGQK010000001">
    <property type="protein sequence ID" value="MEE6256909.1"/>
    <property type="molecule type" value="Genomic_DNA"/>
</dbReference>
<reference evidence="2 3" key="1">
    <citation type="submission" date="2024-01" db="EMBL/GenBank/DDBJ databases">
        <title>Genome insights into Plantactinospora sonchi sp. nov.</title>
        <authorList>
            <person name="Wang L."/>
        </authorList>
    </citation>
    <scope>NUCLEOTIDE SEQUENCE [LARGE SCALE GENOMIC DNA]</scope>
    <source>
        <strain evidence="2 3">NEAU-QY2</strain>
    </source>
</reference>
<organism evidence="2 3">
    <name type="scientific">Plantactinospora sonchi</name>
    <dbReference type="NCBI Taxonomy" id="1544735"/>
    <lineage>
        <taxon>Bacteria</taxon>
        <taxon>Bacillati</taxon>
        <taxon>Actinomycetota</taxon>
        <taxon>Actinomycetes</taxon>
        <taxon>Micromonosporales</taxon>
        <taxon>Micromonosporaceae</taxon>
        <taxon>Plantactinospora</taxon>
    </lineage>
</organism>
<dbReference type="RefSeq" id="WP_331212022.1">
    <property type="nucleotide sequence ID" value="NZ_JAZGQK010000001.1"/>
</dbReference>
<feature type="domain" description="SCO6045-like C-terminal" evidence="1">
    <location>
        <begin position="7"/>
        <end position="89"/>
    </location>
</feature>
<dbReference type="Proteomes" id="UP001332243">
    <property type="component" value="Unassembled WGS sequence"/>
</dbReference>
<gene>
    <name evidence="2" type="ORF">V1633_00215</name>
</gene>
<proteinExistence type="predicted"/>
<evidence type="ECO:0000259" key="1">
    <source>
        <dbReference type="Pfam" id="PF26136"/>
    </source>
</evidence>
<dbReference type="InterPro" id="IPR058711">
    <property type="entry name" value="SCO6045-like_C"/>
</dbReference>
<dbReference type="Pfam" id="PF26136">
    <property type="entry name" value="SCO6045_C"/>
    <property type="match status" value="1"/>
</dbReference>
<evidence type="ECO:0000313" key="2">
    <source>
        <dbReference type="EMBL" id="MEE6256909.1"/>
    </source>
</evidence>
<protein>
    <recommendedName>
        <fullName evidence="1">SCO6045-like C-terminal domain-containing protein</fullName>
    </recommendedName>
</protein>